<feature type="domain" description="Activator of Hsp90 ATPase homologue 1/2-like C-terminal" evidence="2">
    <location>
        <begin position="14"/>
        <end position="139"/>
    </location>
</feature>
<keyword evidence="4" id="KW-1185">Reference proteome</keyword>
<dbReference type="Gene3D" id="3.30.530.20">
    <property type="match status" value="1"/>
</dbReference>
<evidence type="ECO:0000313" key="3">
    <source>
        <dbReference type="EMBL" id="MDN4614007.1"/>
    </source>
</evidence>
<dbReference type="RefSeq" id="WP_301210447.1">
    <property type="nucleotide sequence ID" value="NZ_JAROCF010000001.1"/>
</dbReference>
<gene>
    <name evidence="3" type="ORF">P5G50_06020</name>
</gene>
<name>A0ABT8KA13_9MICO</name>
<evidence type="ECO:0000259" key="2">
    <source>
        <dbReference type="Pfam" id="PF08327"/>
    </source>
</evidence>
<dbReference type="InterPro" id="IPR023393">
    <property type="entry name" value="START-like_dom_sf"/>
</dbReference>
<sequence>MGNYVARAEIDVEAPRRTVWRVLTTNGRHPEIMFGAEVRSDWRIGSPIVWRGTWEGRSFEDHGRVIELEDREEPWRIVLTHFSPLSGEPDVPENYHTLRFELDEIPGGTHVTLDQDNNPTAEAARHSRENWVTMLEGVRAVSERGD</sequence>
<comment type="caution">
    <text evidence="3">The sequence shown here is derived from an EMBL/GenBank/DDBJ whole genome shotgun (WGS) entry which is preliminary data.</text>
</comment>
<proteinExistence type="inferred from homology"/>
<comment type="similarity">
    <text evidence="1">Belongs to the AHA1 family.</text>
</comment>
<accession>A0ABT8KA13</accession>
<protein>
    <submittedName>
        <fullName evidence="3">SRPBCC family protein</fullName>
    </submittedName>
</protein>
<reference evidence="3" key="1">
    <citation type="submission" date="2023-06" db="EMBL/GenBank/DDBJ databases">
        <title>MT1 and MT2 Draft Genomes of Novel Species.</title>
        <authorList>
            <person name="Venkateswaran K."/>
        </authorList>
    </citation>
    <scope>NUCLEOTIDE SEQUENCE</scope>
    <source>
        <strain evidence="3">F6_8S_P_1B</strain>
    </source>
</reference>
<organism evidence="3 4">
    <name type="scientific">Leifsonia williamsii</name>
    <dbReference type="NCBI Taxonomy" id="3035919"/>
    <lineage>
        <taxon>Bacteria</taxon>
        <taxon>Bacillati</taxon>
        <taxon>Actinomycetota</taxon>
        <taxon>Actinomycetes</taxon>
        <taxon>Micrococcales</taxon>
        <taxon>Microbacteriaceae</taxon>
        <taxon>Leifsonia</taxon>
    </lineage>
</organism>
<dbReference type="InterPro" id="IPR013538">
    <property type="entry name" value="ASHA1/2-like_C"/>
</dbReference>
<evidence type="ECO:0000313" key="4">
    <source>
        <dbReference type="Proteomes" id="UP001174208"/>
    </source>
</evidence>
<evidence type="ECO:0000256" key="1">
    <source>
        <dbReference type="ARBA" id="ARBA00006817"/>
    </source>
</evidence>
<dbReference type="EMBL" id="JAROCF010000001">
    <property type="protein sequence ID" value="MDN4614007.1"/>
    <property type="molecule type" value="Genomic_DNA"/>
</dbReference>
<dbReference type="Proteomes" id="UP001174208">
    <property type="component" value="Unassembled WGS sequence"/>
</dbReference>
<dbReference type="CDD" id="cd07814">
    <property type="entry name" value="SRPBCC_CalC_Aha1-like"/>
    <property type="match status" value="1"/>
</dbReference>
<dbReference type="Pfam" id="PF08327">
    <property type="entry name" value="AHSA1"/>
    <property type="match status" value="1"/>
</dbReference>
<dbReference type="SUPFAM" id="SSF55961">
    <property type="entry name" value="Bet v1-like"/>
    <property type="match status" value="1"/>
</dbReference>